<keyword evidence="10" id="KW-1185">Reference proteome</keyword>
<gene>
    <name evidence="9" type="ORF">Poli38472_013223</name>
</gene>
<dbReference type="InterPro" id="IPR007603">
    <property type="entry name" value="Choline_transptr-like"/>
</dbReference>
<comment type="caution">
    <text evidence="9">The sequence shown here is derived from an EMBL/GenBank/DDBJ whole genome shotgun (WGS) entry which is preliminary data.</text>
</comment>
<feature type="transmembrane region" description="Helical" evidence="7">
    <location>
        <begin position="367"/>
        <end position="390"/>
    </location>
</feature>
<evidence type="ECO:0000256" key="8">
    <source>
        <dbReference type="SAM" id="MobiDB-lite"/>
    </source>
</evidence>
<feature type="compositionally biased region" description="Low complexity" evidence="8">
    <location>
        <begin position="68"/>
        <end position="89"/>
    </location>
</feature>
<accession>A0A8K1C386</accession>
<evidence type="ECO:0000256" key="6">
    <source>
        <dbReference type="ARBA" id="ARBA00023180"/>
    </source>
</evidence>
<comment type="similarity">
    <text evidence="2 7">Belongs to the CTL (choline transporter-like) family.</text>
</comment>
<evidence type="ECO:0000313" key="10">
    <source>
        <dbReference type="Proteomes" id="UP000794436"/>
    </source>
</evidence>
<dbReference type="PANTHER" id="PTHR12385:SF14">
    <property type="entry name" value="CHOLINE TRANSPORTER-LIKE 2"/>
    <property type="match status" value="1"/>
</dbReference>
<dbReference type="Proteomes" id="UP000794436">
    <property type="component" value="Unassembled WGS sequence"/>
</dbReference>
<evidence type="ECO:0000256" key="4">
    <source>
        <dbReference type="ARBA" id="ARBA00022989"/>
    </source>
</evidence>
<dbReference type="EMBL" id="SPLM01000148">
    <property type="protein sequence ID" value="TMW55332.1"/>
    <property type="molecule type" value="Genomic_DNA"/>
</dbReference>
<proteinExistence type="inferred from homology"/>
<dbReference type="AlphaFoldDB" id="A0A8K1C386"/>
<dbReference type="PANTHER" id="PTHR12385">
    <property type="entry name" value="CHOLINE TRANSPORTER-LIKE (SLC FAMILY 44)"/>
    <property type="match status" value="1"/>
</dbReference>
<dbReference type="GO" id="GO:0005886">
    <property type="term" value="C:plasma membrane"/>
    <property type="evidence" value="ECO:0007669"/>
    <property type="project" value="UniProtKB-SubCell"/>
</dbReference>
<feature type="transmembrane region" description="Helical" evidence="7">
    <location>
        <begin position="109"/>
        <end position="129"/>
    </location>
</feature>
<dbReference type="Pfam" id="PF04515">
    <property type="entry name" value="Choline_transpo"/>
    <property type="match status" value="1"/>
</dbReference>
<keyword evidence="3 7" id="KW-0812">Transmembrane</keyword>
<protein>
    <recommendedName>
        <fullName evidence="7">Choline transporter-like protein</fullName>
    </recommendedName>
</protein>
<dbReference type="GO" id="GO:0022857">
    <property type="term" value="F:transmembrane transporter activity"/>
    <property type="evidence" value="ECO:0007669"/>
    <property type="project" value="UniProtKB-UniRule"/>
</dbReference>
<evidence type="ECO:0000256" key="7">
    <source>
        <dbReference type="RuleBase" id="RU368066"/>
    </source>
</evidence>
<keyword evidence="6" id="KW-0325">Glycoprotein</keyword>
<evidence type="ECO:0000256" key="3">
    <source>
        <dbReference type="ARBA" id="ARBA00022692"/>
    </source>
</evidence>
<feature type="transmembrane region" description="Helical" evidence="7">
    <location>
        <begin position="432"/>
        <end position="456"/>
    </location>
</feature>
<feature type="transmembrane region" description="Helical" evidence="7">
    <location>
        <begin position="315"/>
        <end position="336"/>
    </location>
</feature>
<feature type="compositionally biased region" description="Acidic residues" evidence="8">
    <location>
        <begin position="45"/>
        <end position="60"/>
    </location>
</feature>
<comment type="subcellular location">
    <subcellularLocation>
        <location evidence="7">Cell membrane</location>
        <topology evidence="7">Multi-pass membrane protein</topology>
    </subcellularLocation>
    <subcellularLocation>
        <location evidence="1">Membrane</location>
        <topology evidence="1">Multi-pass membrane protein</topology>
    </subcellularLocation>
</comment>
<dbReference type="OrthoDB" id="420519at2759"/>
<name>A0A8K1C386_PYTOL</name>
<feature type="region of interest" description="Disordered" evidence="8">
    <location>
        <begin position="1"/>
        <end position="93"/>
    </location>
</feature>
<reference evidence="9" key="1">
    <citation type="submission" date="2019-03" db="EMBL/GenBank/DDBJ databases">
        <title>Long read genome sequence of the mycoparasitic Pythium oligandrum ATCC 38472 isolated from sugarbeet rhizosphere.</title>
        <authorList>
            <person name="Gaulin E."/>
        </authorList>
    </citation>
    <scope>NUCLEOTIDE SEQUENCE</scope>
    <source>
        <strain evidence="9">ATCC 38472_TT</strain>
    </source>
</reference>
<feature type="transmembrane region" description="Helical" evidence="7">
    <location>
        <begin position="612"/>
        <end position="634"/>
    </location>
</feature>
<feature type="transmembrane region" description="Helical" evidence="7">
    <location>
        <begin position="250"/>
        <end position="270"/>
    </location>
</feature>
<feature type="transmembrane region" description="Helical" evidence="7">
    <location>
        <begin position="582"/>
        <end position="606"/>
    </location>
</feature>
<evidence type="ECO:0000256" key="5">
    <source>
        <dbReference type="ARBA" id="ARBA00023136"/>
    </source>
</evidence>
<sequence length="681" mass="75084">MPPAFSPTQRSSGRSNASNASTPDTLRGFYGASHPSSARTQPHLDEEDDDEDIDSDDLDDLEARTPLISSTGSAGPTSSAISPSTGSGSVLAGRNFRGPKSKRHCTDTWALVLFAAYWLGMIVLAVYSFTRKSNVEFAKYIKDGVDFQGQACAENQSVYFPDYRVNPDFGVCVTACPARDGEDLVVALPLADGKLQANGSRALTTVRFKTYATHAWAYVCAPANVQTEQVMISQLQDTVGRFVGALGESWPVMVISCGISLGTAALYLVFLKYCGCFTIFLTTISIESLLVYGSYRLLQASADPFSYPNDPAMKSSLQIAAVIVSCAAVLFLLLAFNMLPRLMLAGNFITHASKTLGQLKKLLIMPFLSYMMLILLFWWSILVTICIFGAGETSTRVANVAASSPSVIQIETESFQVNYQLRWFFVYHLWGMYWTAMWIISMGDMITATAVSMWYFSPDDRVTSLKRMNPRRDPVSYAVRSTFRYHLGTLAVSAATVSPVGYVRIFFAYLEDKNEYDSNFVTETLAKCCCCCMWCFNSCLKFICKEANYITAIQGTNFYSSGRLAHTLISSNLLRIGALNQIGYASVLLGKLIVCSTTCFVAWFMLNDVSSPVLPLIAIIVFSYGVAHAFMTIYETTINMLLMCFTLDENMHGGRGNTAFAHATLVRSVNDHLRPKWQTAL</sequence>
<feature type="compositionally biased region" description="Low complexity" evidence="8">
    <location>
        <begin position="10"/>
        <end position="21"/>
    </location>
</feature>
<evidence type="ECO:0000313" key="9">
    <source>
        <dbReference type="EMBL" id="TMW55332.1"/>
    </source>
</evidence>
<evidence type="ECO:0000256" key="1">
    <source>
        <dbReference type="ARBA" id="ARBA00004141"/>
    </source>
</evidence>
<keyword evidence="4 7" id="KW-1133">Transmembrane helix</keyword>
<evidence type="ECO:0000256" key="2">
    <source>
        <dbReference type="ARBA" id="ARBA00007168"/>
    </source>
</evidence>
<keyword evidence="5 7" id="KW-0472">Membrane</keyword>
<feature type="transmembrane region" description="Helical" evidence="7">
    <location>
        <begin position="277"/>
        <end position="295"/>
    </location>
</feature>
<organism evidence="9 10">
    <name type="scientific">Pythium oligandrum</name>
    <name type="common">Mycoparasitic fungus</name>
    <dbReference type="NCBI Taxonomy" id="41045"/>
    <lineage>
        <taxon>Eukaryota</taxon>
        <taxon>Sar</taxon>
        <taxon>Stramenopiles</taxon>
        <taxon>Oomycota</taxon>
        <taxon>Peronosporomycetes</taxon>
        <taxon>Pythiales</taxon>
        <taxon>Pythiaceae</taxon>
        <taxon>Pythium</taxon>
    </lineage>
</organism>
<comment type="function">
    <text evidence="7">Choline transporter.</text>
</comment>